<dbReference type="EMBL" id="BJVQ01000060">
    <property type="protein sequence ID" value="GEL48069.1"/>
    <property type="molecule type" value="Genomic_DNA"/>
</dbReference>
<protein>
    <submittedName>
        <fullName evidence="1">Uncharacterized protein</fullName>
    </submittedName>
</protein>
<accession>A0A511FFN5</accession>
<reference evidence="1 3" key="1">
    <citation type="submission" date="2019-07" db="EMBL/GenBank/DDBJ databases">
        <title>Whole genome shotgun sequence of Cellulomonas hominis NBRC 16055.</title>
        <authorList>
            <person name="Hosoyama A."/>
            <person name="Uohara A."/>
            <person name="Ohji S."/>
            <person name="Ichikawa N."/>
        </authorList>
    </citation>
    <scope>NUCLEOTIDE SEQUENCE [LARGE SCALE GENOMIC DNA]</scope>
    <source>
        <strain evidence="1 3">NBRC 16055</strain>
    </source>
</reference>
<evidence type="ECO:0000313" key="1">
    <source>
        <dbReference type="EMBL" id="GEL48069.1"/>
    </source>
</evidence>
<dbReference type="AlphaFoldDB" id="A0A511FFN5"/>
<dbReference type="EMBL" id="JACHDN010000001">
    <property type="protein sequence ID" value="MBB5474845.1"/>
    <property type="molecule type" value="Genomic_DNA"/>
</dbReference>
<evidence type="ECO:0000313" key="4">
    <source>
        <dbReference type="Proteomes" id="UP000564629"/>
    </source>
</evidence>
<evidence type="ECO:0000313" key="2">
    <source>
        <dbReference type="EMBL" id="MBB5474845.1"/>
    </source>
</evidence>
<dbReference type="OrthoDB" id="5123700at2"/>
<dbReference type="Proteomes" id="UP000321723">
    <property type="component" value="Unassembled WGS sequence"/>
</dbReference>
<dbReference type="SUPFAM" id="SSF52540">
    <property type="entry name" value="P-loop containing nucleoside triphosphate hydrolases"/>
    <property type="match status" value="1"/>
</dbReference>
<proteinExistence type="predicted"/>
<dbReference type="Proteomes" id="UP000564629">
    <property type="component" value="Unassembled WGS sequence"/>
</dbReference>
<comment type="caution">
    <text evidence="1">The sequence shown here is derived from an EMBL/GenBank/DDBJ whole genome shotgun (WGS) entry which is preliminary data.</text>
</comment>
<reference evidence="2 4" key="2">
    <citation type="submission" date="2020-08" db="EMBL/GenBank/DDBJ databases">
        <title>Sequencing the genomes of 1000 actinobacteria strains.</title>
        <authorList>
            <person name="Klenk H.-P."/>
        </authorList>
    </citation>
    <scope>NUCLEOTIDE SEQUENCE [LARGE SCALE GENOMIC DNA]</scope>
    <source>
        <strain evidence="2 4">DSM 9581</strain>
    </source>
</reference>
<dbReference type="RefSeq" id="WP_146839759.1">
    <property type="nucleotide sequence ID" value="NZ_BJVQ01000060.1"/>
</dbReference>
<keyword evidence="3" id="KW-1185">Reference proteome</keyword>
<evidence type="ECO:0000313" key="3">
    <source>
        <dbReference type="Proteomes" id="UP000321723"/>
    </source>
</evidence>
<dbReference type="InterPro" id="IPR027417">
    <property type="entry name" value="P-loop_NTPase"/>
</dbReference>
<organism evidence="1 3">
    <name type="scientific">Cellulomonas hominis</name>
    <dbReference type="NCBI Taxonomy" id="156981"/>
    <lineage>
        <taxon>Bacteria</taxon>
        <taxon>Bacillati</taxon>
        <taxon>Actinomycetota</taxon>
        <taxon>Actinomycetes</taxon>
        <taxon>Micrococcales</taxon>
        <taxon>Cellulomonadaceae</taxon>
        <taxon>Cellulomonas</taxon>
    </lineage>
</organism>
<gene>
    <name evidence="1" type="ORF">CHO01_31850</name>
    <name evidence="2" type="ORF">HNR08_003581</name>
</gene>
<name>A0A511FFN5_9CELL</name>
<sequence length="606" mass="64245">MTRNAATKARTRAAARAAGTTYTAALRSATTEHRATLSSPLRAVLGRTDDGKDVALTGGRTWGILGAAGTGKTTMADQILDLALEQGRRVYRIGRGLRSGVVAQINTSTTPAADGPARIEKLAQTFLTDGAGPLLVVDSLYEIDRLLLTARPMERRSADAQRAAEVLTRAVTRGGGRTVILVGAGSLDEPHTPDHVSWWMQQTAGVVELRRGTYSQPWGGVLHEGGRTEFLRPALPLPVRELAVGERVQFAESRRWWRVRAVSPSGRYAGLSSPNNLTGEDFYTIIDRAEQIRGADDIVGGSGWGSDAEFTDHLDELDRGELGISHRNRVPARIAAVRPPDPARPADPPASLPVPPWLSRPVSTGEPGIWAAGQHVQIRLPGGNRIVATQATDQGEWDDPAYYADGRIALVSSKAPAHPDGVVLVADPDGDPVTFDLSAGLLIGDTARTPATVWDLLARQAADAGRTVTIAAARARGPLAEAFPGARLADLADVDGALRAARGGDLLMLADIEDDVNPYRDALAWSQRAAALRTALASGAWVVGLGLPNRYSEPLLDQLPARLAFGRYAARQLLGGGARTRTLPVEGAGLARLAAEGPAIPVRSYT</sequence>